<sequence>MRCACKIDSVMTPSSLDIISSGSVFQKYARS</sequence>
<proteinExistence type="predicted"/>
<evidence type="ECO:0000313" key="1">
    <source>
        <dbReference type="EMBL" id="KPY60303.1"/>
    </source>
</evidence>
<name>A0A0Q0CKC1_PSESX</name>
<reference evidence="1 2" key="1">
    <citation type="submission" date="2015-09" db="EMBL/GenBank/DDBJ databases">
        <title>Genome announcement of multiple Pseudomonas syringae strains.</title>
        <authorList>
            <person name="Thakur S."/>
            <person name="Wang P.W."/>
            <person name="Gong Y."/>
            <person name="Weir B.S."/>
            <person name="Guttman D.S."/>
        </authorList>
    </citation>
    <scope>NUCLEOTIDE SEQUENCE [LARGE SCALE GENOMIC DNA]</scope>
    <source>
        <strain evidence="1 2">ICMP16929</strain>
    </source>
</reference>
<protein>
    <submittedName>
        <fullName evidence="1">LysR family transcriptional regulator</fullName>
    </submittedName>
</protein>
<dbReference type="PATRIC" id="fig|264459.3.peg.7396"/>
<dbReference type="EMBL" id="LJRI01001474">
    <property type="protein sequence ID" value="KPY60303.1"/>
    <property type="molecule type" value="Genomic_DNA"/>
</dbReference>
<dbReference type="Proteomes" id="UP000050384">
    <property type="component" value="Unassembled WGS sequence"/>
</dbReference>
<gene>
    <name evidence="1" type="ORF">ALO94_200401</name>
</gene>
<dbReference type="AlphaFoldDB" id="A0A0Q0CKC1"/>
<comment type="caution">
    <text evidence="1">The sequence shown here is derived from an EMBL/GenBank/DDBJ whole genome shotgun (WGS) entry which is preliminary data.</text>
</comment>
<evidence type="ECO:0000313" key="2">
    <source>
        <dbReference type="Proteomes" id="UP000050384"/>
    </source>
</evidence>
<organism evidence="1 2">
    <name type="scientific">Pseudomonas syringae pv. spinaceae</name>
    <dbReference type="NCBI Taxonomy" id="264459"/>
    <lineage>
        <taxon>Bacteria</taxon>
        <taxon>Pseudomonadati</taxon>
        <taxon>Pseudomonadota</taxon>
        <taxon>Gammaproteobacteria</taxon>
        <taxon>Pseudomonadales</taxon>
        <taxon>Pseudomonadaceae</taxon>
        <taxon>Pseudomonas</taxon>
        <taxon>Pseudomonas syringae</taxon>
    </lineage>
</organism>
<accession>A0A0Q0CKC1</accession>